<gene>
    <name evidence="2" type="ORF">FYJ25_13445</name>
</gene>
<sequence length="403" mass="47888">MPTLYLHIGTPKTGTTALQNFLPANEEVLEQHGICYPDFGFRYTGLGVHRNGHFLVTGNYKDEFGNRVPEKEEADYQEGLRKLEETGKKFSKIILSDEGIWKQSITDRENFWERLNKDLKRIGFDIKIVVYFRRQNLFVQSHWAQKIKEGEEYNFHEYLESPIFTEYPLDYYEYMHMLASIFGKEALIIRVFEKKQFTGENHTIQEDFLNIFNLKMSDGFVVEQAVYNTSFEGDYLKIKEILNNLPEFKSNKNLLISNMKNIQDEKIFEHNYKKYTFFKPGEEEEFMEHFNSSNSMVAKEFLGREDGRLFYDDIKDYPEYQVDTYQLLCDVILVYGRMVNLLNEKCEAQLAELNALKAKVKEEKAQRIEKDAELRARIVELEQTSLWFRLRRKWRHITGKDAQ</sequence>
<proteinExistence type="predicted"/>
<comment type="caution">
    <text evidence="2">The sequence shown here is derived from an EMBL/GenBank/DDBJ whole genome shotgun (WGS) entry which is preliminary data.</text>
</comment>
<feature type="coiled-coil region" evidence="1">
    <location>
        <begin position="339"/>
        <end position="373"/>
    </location>
</feature>
<protein>
    <recommendedName>
        <fullName evidence="4">Sulfotransferase domain-containing protein</fullName>
    </recommendedName>
</protein>
<accession>A0A6N7Y5U7</accession>
<name>A0A6N7Y5U7_9FIRM</name>
<dbReference type="Proteomes" id="UP000433359">
    <property type="component" value="Unassembled WGS sequence"/>
</dbReference>
<dbReference type="Gene3D" id="3.40.50.300">
    <property type="entry name" value="P-loop containing nucleotide triphosphate hydrolases"/>
    <property type="match status" value="1"/>
</dbReference>
<evidence type="ECO:0008006" key="4">
    <source>
        <dbReference type="Google" id="ProtNLM"/>
    </source>
</evidence>
<dbReference type="RefSeq" id="WP_154581502.1">
    <property type="nucleotide sequence ID" value="NZ_VULP01000039.1"/>
</dbReference>
<organism evidence="2 3">
    <name type="scientific">Anaerobutyricum soehngenii</name>
    <dbReference type="NCBI Taxonomy" id="105843"/>
    <lineage>
        <taxon>Bacteria</taxon>
        <taxon>Bacillati</taxon>
        <taxon>Bacillota</taxon>
        <taxon>Clostridia</taxon>
        <taxon>Lachnospirales</taxon>
        <taxon>Lachnospiraceae</taxon>
        <taxon>Anaerobutyricum</taxon>
    </lineage>
</organism>
<dbReference type="AlphaFoldDB" id="A0A6N7Y5U7"/>
<dbReference type="EMBL" id="VULP01000039">
    <property type="protein sequence ID" value="MSU83302.1"/>
    <property type="molecule type" value="Genomic_DNA"/>
</dbReference>
<evidence type="ECO:0000313" key="3">
    <source>
        <dbReference type="Proteomes" id="UP000433359"/>
    </source>
</evidence>
<dbReference type="SUPFAM" id="SSF52540">
    <property type="entry name" value="P-loop containing nucleoside triphosphate hydrolases"/>
    <property type="match status" value="1"/>
</dbReference>
<evidence type="ECO:0000313" key="2">
    <source>
        <dbReference type="EMBL" id="MSU83302.1"/>
    </source>
</evidence>
<keyword evidence="1" id="KW-0175">Coiled coil</keyword>
<evidence type="ECO:0000256" key="1">
    <source>
        <dbReference type="SAM" id="Coils"/>
    </source>
</evidence>
<reference evidence="2 3" key="1">
    <citation type="submission" date="2019-08" db="EMBL/GenBank/DDBJ databases">
        <title>In-depth cultivation of the pig gut microbiome towards novel bacterial diversity and tailored functional studies.</title>
        <authorList>
            <person name="Wylensek D."/>
            <person name="Hitch T.C.A."/>
            <person name="Clavel T."/>
        </authorList>
    </citation>
    <scope>NUCLEOTIDE SEQUENCE [LARGE SCALE GENOMIC DNA]</scope>
    <source>
        <strain evidence="2 3">BSM-383-APC-4H</strain>
    </source>
</reference>
<dbReference type="InterPro" id="IPR027417">
    <property type="entry name" value="P-loop_NTPase"/>
</dbReference>